<accession>A0ABU1UU77</accession>
<dbReference type="Gene3D" id="1.10.10.10">
    <property type="entry name" value="Winged helix-like DNA-binding domain superfamily/Winged helix DNA-binding domain"/>
    <property type="match status" value="1"/>
</dbReference>
<dbReference type="InterPro" id="IPR043135">
    <property type="entry name" value="Fur_C"/>
</dbReference>
<evidence type="ECO:0000256" key="3">
    <source>
        <dbReference type="ARBA" id="ARBA00022833"/>
    </source>
</evidence>
<keyword evidence="2" id="KW-0678">Repressor</keyword>
<organism evidence="7 8">
    <name type="scientific">Cellvibrio fibrivorans</name>
    <dbReference type="NCBI Taxonomy" id="126350"/>
    <lineage>
        <taxon>Bacteria</taxon>
        <taxon>Pseudomonadati</taxon>
        <taxon>Pseudomonadota</taxon>
        <taxon>Gammaproteobacteria</taxon>
        <taxon>Cellvibrionales</taxon>
        <taxon>Cellvibrionaceae</taxon>
        <taxon>Cellvibrio</taxon>
    </lineage>
</organism>
<evidence type="ECO:0000313" key="8">
    <source>
        <dbReference type="Proteomes" id="UP001253595"/>
    </source>
</evidence>
<dbReference type="PANTHER" id="PTHR33202">
    <property type="entry name" value="ZINC UPTAKE REGULATION PROTEIN"/>
    <property type="match status" value="1"/>
</dbReference>
<name>A0ABU1UU77_9GAMM</name>
<dbReference type="InterPro" id="IPR002481">
    <property type="entry name" value="FUR"/>
</dbReference>
<keyword evidence="5" id="KW-0238">DNA-binding</keyword>
<dbReference type="RefSeq" id="WP_310068757.1">
    <property type="nucleotide sequence ID" value="NZ_JAVDVX010000001.1"/>
</dbReference>
<protein>
    <submittedName>
        <fullName evidence="7">Fur family zinc uptake transcriptional regulator</fullName>
    </submittedName>
</protein>
<dbReference type="Pfam" id="PF01475">
    <property type="entry name" value="FUR"/>
    <property type="match status" value="1"/>
</dbReference>
<evidence type="ECO:0000256" key="6">
    <source>
        <dbReference type="ARBA" id="ARBA00023163"/>
    </source>
</evidence>
<reference evidence="7 8" key="1">
    <citation type="submission" date="2023-07" db="EMBL/GenBank/DDBJ databases">
        <title>Sorghum-associated microbial communities from plants grown in Nebraska, USA.</title>
        <authorList>
            <person name="Schachtman D."/>
        </authorList>
    </citation>
    <scope>NUCLEOTIDE SEQUENCE [LARGE SCALE GENOMIC DNA]</scope>
    <source>
        <strain evidence="7 8">BE190</strain>
    </source>
</reference>
<dbReference type="EMBL" id="JAVDVX010000001">
    <property type="protein sequence ID" value="MDR7088740.1"/>
    <property type="molecule type" value="Genomic_DNA"/>
</dbReference>
<evidence type="ECO:0000256" key="4">
    <source>
        <dbReference type="ARBA" id="ARBA00023015"/>
    </source>
</evidence>
<keyword evidence="4" id="KW-0805">Transcription regulation</keyword>
<keyword evidence="6" id="KW-0804">Transcription</keyword>
<dbReference type="InterPro" id="IPR036390">
    <property type="entry name" value="WH_DNA-bd_sf"/>
</dbReference>
<comment type="similarity">
    <text evidence="1">Belongs to the Fur family.</text>
</comment>
<dbReference type="SUPFAM" id="SSF46785">
    <property type="entry name" value="Winged helix' DNA-binding domain"/>
    <property type="match status" value="1"/>
</dbReference>
<dbReference type="Proteomes" id="UP001253595">
    <property type="component" value="Unassembled WGS sequence"/>
</dbReference>
<dbReference type="PANTHER" id="PTHR33202:SF6">
    <property type="entry name" value="ZINC UPTAKE REGULATION PROTEIN"/>
    <property type="match status" value="1"/>
</dbReference>
<dbReference type="Gene3D" id="3.30.1490.190">
    <property type="match status" value="1"/>
</dbReference>
<keyword evidence="8" id="KW-1185">Reference proteome</keyword>
<evidence type="ECO:0000313" key="7">
    <source>
        <dbReference type="EMBL" id="MDR7088740.1"/>
    </source>
</evidence>
<proteinExistence type="inferred from homology"/>
<evidence type="ECO:0000256" key="2">
    <source>
        <dbReference type="ARBA" id="ARBA00022491"/>
    </source>
</evidence>
<dbReference type="CDD" id="cd07153">
    <property type="entry name" value="Fur_like"/>
    <property type="match status" value="1"/>
</dbReference>
<gene>
    <name evidence="7" type="ORF">J2X05_000743</name>
</gene>
<comment type="caution">
    <text evidence="7">The sequence shown here is derived from an EMBL/GenBank/DDBJ whole genome shotgun (WGS) entry which is preliminary data.</text>
</comment>
<sequence length="169" mass="18614">MEHTPIACSHHDHNHCISDALEAARQLCVGRGVRLTDLRLQVLELIWQNHKPLGAYTLMEMLAKANTRRVAPPTVYRALDFLLEQGLIHRINVLNAFIGCPSPTTKHQSHFLICRACGIAIELDQPQLSQQIIGVAQDAGFQVESQSLEVSGLCANCAGNTEHDGHGHE</sequence>
<evidence type="ECO:0000256" key="1">
    <source>
        <dbReference type="ARBA" id="ARBA00007957"/>
    </source>
</evidence>
<evidence type="ECO:0000256" key="5">
    <source>
        <dbReference type="ARBA" id="ARBA00023125"/>
    </source>
</evidence>
<keyword evidence="3" id="KW-0862">Zinc</keyword>
<dbReference type="InterPro" id="IPR036388">
    <property type="entry name" value="WH-like_DNA-bd_sf"/>
</dbReference>